<gene>
    <name evidence="5" type="ORF">M91_02982</name>
</gene>
<dbReference type="SMART" id="SM00361">
    <property type="entry name" value="RRM_1"/>
    <property type="match status" value="1"/>
</dbReference>
<dbReference type="PROSITE" id="PS50102">
    <property type="entry name" value="RRM"/>
    <property type="match status" value="1"/>
</dbReference>
<dbReference type="EMBL" id="JH880372">
    <property type="protein sequence ID" value="ELR62200.1"/>
    <property type="molecule type" value="Genomic_DNA"/>
</dbReference>
<dbReference type="InterPro" id="IPR035979">
    <property type="entry name" value="RBD_domain_sf"/>
</dbReference>
<dbReference type="GO" id="GO:0003723">
    <property type="term" value="F:RNA binding"/>
    <property type="evidence" value="ECO:0007669"/>
    <property type="project" value="UniProtKB-UniRule"/>
</dbReference>
<dbReference type="GO" id="GO:0043226">
    <property type="term" value="C:organelle"/>
    <property type="evidence" value="ECO:0007669"/>
    <property type="project" value="UniProtKB-ARBA"/>
</dbReference>
<organism evidence="5 6">
    <name type="scientific">Bos mutus</name>
    <name type="common">wild yak</name>
    <dbReference type="NCBI Taxonomy" id="72004"/>
    <lineage>
        <taxon>Eukaryota</taxon>
        <taxon>Metazoa</taxon>
        <taxon>Chordata</taxon>
        <taxon>Craniata</taxon>
        <taxon>Vertebrata</taxon>
        <taxon>Euteleostomi</taxon>
        <taxon>Mammalia</taxon>
        <taxon>Eutheria</taxon>
        <taxon>Laurasiatheria</taxon>
        <taxon>Artiodactyla</taxon>
        <taxon>Ruminantia</taxon>
        <taxon>Pecora</taxon>
        <taxon>Bovidae</taxon>
        <taxon>Bovinae</taxon>
        <taxon>Bos</taxon>
    </lineage>
</organism>
<protein>
    <submittedName>
        <fullName evidence="5">Heterogeneous nuclear ribonucleoprotein G</fullName>
    </submittedName>
</protein>
<evidence type="ECO:0000313" key="6">
    <source>
        <dbReference type="Proteomes" id="UP000011080"/>
    </source>
</evidence>
<dbReference type="Pfam" id="PF00076">
    <property type="entry name" value="RRM_1"/>
    <property type="match status" value="1"/>
</dbReference>
<dbReference type="FunFam" id="3.30.70.330:FF:000119">
    <property type="entry name" value="RNA-binding motif protein, X chromosome"/>
    <property type="match status" value="1"/>
</dbReference>
<evidence type="ECO:0000256" key="2">
    <source>
        <dbReference type="PROSITE-ProRule" id="PRU00176"/>
    </source>
</evidence>
<accession>L8IZY5</accession>
<feature type="domain" description="RRM" evidence="4">
    <location>
        <begin position="8"/>
        <end position="86"/>
    </location>
</feature>
<evidence type="ECO:0000259" key="4">
    <source>
        <dbReference type="PROSITE" id="PS50102"/>
    </source>
</evidence>
<dbReference type="SMART" id="SM00360">
    <property type="entry name" value="RRM"/>
    <property type="match status" value="1"/>
</dbReference>
<feature type="region of interest" description="Disordered" evidence="3">
    <location>
        <begin position="75"/>
        <end position="206"/>
    </location>
</feature>
<dbReference type="InterPro" id="IPR050441">
    <property type="entry name" value="RBM"/>
</dbReference>
<dbReference type="InterPro" id="IPR012677">
    <property type="entry name" value="Nucleotide-bd_a/b_plait_sf"/>
</dbReference>
<keyword evidence="1 2" id="KW-0694">RNA-binding</keyword>
<dbReference type="PANTHER" id="PTHR48034">
    <property type="entry name" value="TRANSFORMER-2 SEX-DETERMINING PROTEIN-RELATED"/>
    <property type="match status" value="1"/>
</dbReference>
<dbReference type="InterPro" id="IPR003954">
    <property type="entry name" value="RRM_euk-type"/>
</dbReference>
<evidence type="ECO:0000256" key="1">
    <source>
        <dbReference type="ARBA" id="ARBA00022884"/>
    </source>
</evidence>
<dbReference type="AlphaFoldDB" id="L8IZY5"/>
<dbReference type="CDD" id="cd12382">
    <property type="entry name" value="RRM_RBMX_like"/>
    <property type="match status" value="1"/>
</dbReference>
<feature type="non-terminal residue" evidence="5">
    <location>
        <position position="206"/>
    </location>
</feature>
<feature type="compositionally biased region" description="Basic and acidic residues" evidence="3">
    <location>
        <begin position="197"/>
        <end position="206"/>
    </location>
</feature>
<name>L8IZY5_9CETA</name>
<feature type="compositionally biased region" description="Low complexity" evidence="3">
    <location>
        <begin position="94"/>
        <end position="111"/>
    </location>
</feature>
<proteinExistence type="predicted"/>
<evidence type="ECO:0000313" key="5">
    <source>
        <dbReference type="EMBL" id="ELR62200.1"/>
    </source>
</evidence>
<keyword evidence="5" id="KW-0687">Ribonucleoprotein</keyword>
<reference evidence="5 6" key="1">
    <citation type="journal article" date="2012" name="Nat. Genet.">
        <title>The yak genome and adaptation to life at high altitude.</title>
        <authorList>
            <person name="Qiu Q."/>
            <person name="Zhang G."/>
            <person name="Ma T."/>
            <person name="Qian W."/>
            <person name="Wang J."/>
            <person name="Ye Z."/>
            <person name="Cao C."/>
            <person name="Hu Q."/>
            <person name="Kim J."/>
            <person name="Larkin D.M."/>
            <person name="Auvil L."/>
            <person name="Capitanu B."/>
            <person name="Ma J."/>
            <person name="Lewin H.A."/>
            <person name="Qian X."/>
            <person name="Lang Y."/>
            <person name="Zhou R."/>
            <person name="Wang L."/>
            <person name="Wang K."/>
            <person name="Xia J."/>
            <person name="Liao S."/>
            <person name="Pan S."/>
            <person name="Lu X."/>
            <person name="Hou H."/>
            <person name="Wang Y."/>
            <person name="Zang X."/>
            <person name="Yin Y."/>
            <person name="Ma H."/>
            <person name="Zhang J."/>
            <person name="Wang Z."/>
            <person name="Zhang Y."/>
            <person name="Zhang D."/>
            <person name="Yonezawa T."/>
            <person name="Hasegawa M."/>
            <person name="Zhong Y."/>
            <person name="Liu W."/>
            <person name="Zhang Y."/>
            <person name="Huang Z."/>
            <person name="Zhang S."/>
            <person name="Long R."/>
            <person name="Yang H."/>
            <person name="Wang J."/>
            <person name="Lenstra J.A."/>
            <person name="Cooper D.N."/>
            <person name="Wu Y."/>
            <person name="Wang J."/>
            <person name="Shi P."/>
            <person name="Wang J."/>
            <person name="Liu J."/>
        </authorList>
    </citation>
    <scope>NUCLEOTIDE SEQUENCE [LARGE SCALE GENOMIC DNA]</scope>
    <source>
        <strain evidence="6">yakQH1</strain>
    </source>
</reference>
<evidence type="ECO:0000256" key="3">
    <source>
        <dbReference type="SAM" id="MobiDB-lite"/>
    </source>
</evidence>
<dbReference type="Proteomes" id="UP000011080">
    <property type="component" value="Unassembled WGS sequence"/>
</dbReference>
<dbReference type="SUPFAM" id="SSF54928">
    <property type="entry name" value="RNA-binding domain, RBD"/>
    <property type="match status" value="1"/>
</dbReference>
<dbReference type="Gene3D" id="3.30.70.330">
    <property type="match status" value="1"/>
</dbReference>
<feature type="compositionally biased region" description="Basic and acidic residues" evidence="3">
    <location>
        <begin position="127"/>
        <end position="161"/>
    </location>
</feature>
<sequence>MVEADRPGKLFIGGLNLETDEKSLEATFGKYGRISEVLLMKDRETNKSRGFAFITFESPADAKAAVRDMNGKSLDGKAIKVAQATKPAFESGRRGPPLSRSRGRGYSSRDYSSARDARDFAPSPREYTYRDYGHSSARDECPSRGYGDRDGYGGRDRDYADHPSGGSYRDPFESYGDPRSAAPARGPPPSYGGGGGRYEEYRGCSP</sequence>
<dbReference type="GO" id="GO:1990904">
    <property type="term" value="C:ribonucleoprotein complex"/>
    <property type="evidence" value="ECO:0007669"/>
    <property type="project" value="UniProtKB-KW"/>
</dbReference>
<dbReference type="InterPro" id="IPR000504">
    <property type="entry name" value="RRM_dom"/>
</dbReference>
<dbReference type="STRING" id="72004.ENSBMUP00000012471"/>